<gene>
    <name evidence="5" type="ORF">L9F63_009463</name>
</gene>
<comment type="similarity">
    <text evidence="2">Belongs to the GST superfamily.</text>
</comment>
<evidence type="ECO:0000256" key="2">
    <source>
        <dbReference type="RuleBase" id="RU003494"/>
    </source>
</evidence>
<feature type="non-terminal residue" evidence="5">
    <location>
        <position position="1"/>
    </location>
</feature>
<reference evidence="5" key="1">
    <citation type="journal article" date="2023" name="IScience">
        <title>Live-bearing cockroach genome reveals convergent evolutionary mechanisms linked to viviparity in insects and beyond.</title>
        <authorList>
            <person name="Fouks B."/>
            <person name="Harrison M.C."/>
            <person name="Mikhailova A.A."/>
            <person name="Marchal E."/>
            <person name="English S."/>
            <person name="Carruthers M."/>
            <person name="Jennings E.C."/>
            <person name="Chiamaka E.L."/>
            <person name="Frigard R.A."/>
            <person name="Pippel M."/>
            <person name="Attardo G.M."/>
            <person name="Benoit J.B."/>
            <person name="Bornberg-Bauer E."/>
            <person name="Tobe S.S."/>
        </authorList>
    </citation>
    <scope>NUCLEOTIDE SEQUENCE</scope>
    <source>
        <strain evidence="5">Stay&amp;Tobe</strain>
    </source>
</reference>
<dbReference type="Pfam" id="PF02798">
    <property type="entry name" value="GST_N"/>
    <property type="match status" value="1"/>
</dbReference>
<dbReference type="InterPro" id="IPR004046">
    <property type="entry name" value="GST_C"/>
</dbReference>
<dbReference type="Proteomes" id="UP001233999">
    <property type="component" value="Unassembled WGS sequence"/>
</dbReference>
<dbReference type="Gene3D" id="1.20.1050.10">
    <property type="match status" value="1"/>
</dbReference>
<dbReference type="PANTHER" id="PTHR43969">
    <property type="entry name" value="GLUTATHIONE S TRANSFERASE D10, ISOFORM A-RELATED"/>
    <property type="match status" value="1"/>
</dbReference>
<proteinExistence type="inferred from homology"/>
<evidence type="ECO:0000259" key="3">
    <source>
        <dbReference type="PROSITE" id="PS50404"/>
    </source>
</evidence>
<feature type="domain" description="GST C-terminal" evidence="4">
    <location>
        <begin position="1"/>
        <end position="95"/>
    </location>
</feature>
<dbReference type="CDD" id="cd03177">
    <property type="entry name" value="GST_C_Delta_Epsilon"/>
    <property type="match status" value="1"/>
</dbReference>
<dbReference type="InterPro" id="IPR036282">
    <property type="entry name" value="Glutathione-S-Trfase_C_sf"/>
</dbReference>
<accession>A0AAD8ERN8</accession>
<feature type="non-terminal residue" evidence="5">
    <location>
        <position position="190"/>
    </location>
</feature>
<dbReference type="Pfam" id="PF00043">
    <property type="entry name" value="GST_C"/>
    <property type="match status" value="1"/>
</dbReference>
<comment type="subunit">
    <text evidence="1">Homodimer.</text>
</comment>
<evidence type="ECO:0000256" key="1">
    <source>
        <dbReference type="ARBA" id="ARBA00011738"/>
    </source>
</evidence>
<dbReference type="EMBL" id="JASPKZ010000436">
    <property type="protein sequence ID" value="KAJ9600238.1"/>
    <property type="molecule type" value="Genomic_DNA"/>
</dbReference>
<dbReference type="PROSITE" id="PS50404">
    <property type="entry name" value="GST_NTER"/>
    <property type="match status" value="1"/>
</dbReference>
<evidence type="ECO:0000259" key="4">
    <source>
        <dbReference type="PROSITE" id="PS50405"/>
    </source>
</evidence>
<dbReference type="Gene3D" id="3.40.30.10">
    <property type="entry name" value="Glutaredoxin"/>
    <property type="match status" value="1"/>
</dbReference>
<dbReference type="InterPro" id="IPR010987">
    <property type="entry name" value="Glutathione-S-Trfase_C-like"/>
</dbReference>
<dbReference type="PANTHER" id="PTHR43969:SF9">
    <property type="entry name" value="GLUTATHIONE S TRANSFERASE D10, ISOFORM A-RELATED"/>
    <property type="match status" value="1"/>
</dbReference>
<dbReference type="InterPro" id="IPR004045">
    <property type="entry name" value="Glutathione_S-Trfase_N"/>
</dbReference>
<protein>
    <recommendedName>
        <fullName evidence="7">GST C-terminal domain-containing protein</fullName>
    </recommendedName>
</protein>
<dbReference type="InterPro" id="IPR036249">
    <property type="entry name" value="Thioredoxin-like_sf"/>
</dbReference>
<name>A0AAD8ERN8_DIPPU</name>
<organism evidence="5 6">
    <name type="scientific">Diploptera punctata</name>
    <name type="common">Pacific beetle cockroach</name>
    <dbReference type="NCBI Taxonomy" id="6984"/>
    <lineage>
        <taxon>Eukaryota</taxon>
        <taxon>Metazoa</taxon>
        <taxon>Ecdysozoa</taxon>
        <taxon>Arthropoda</taxon>
        <taxon>Hexapoda</taxon>
        <taxon>Insecta</taxon>
        <taxon>Pterygota</taxon>
        <taxon>Neoptera</taxon>
        <taxon>Polyneoptera</taxon>
        <taxon>Dictyoptera</taxon>
        <taxon>Blattodea</taxon>
        <taxon>Blaberoidea</taxon>
        <taxon>Blaberidae</taxon>
        <taxon>Diplopterinae</taxon>
        <taxon>Diploptera</taxon>
    </lineage>
</organism>
<dbReference type="CDD" id="cd03045">
    <property type="entry name" value="GST_N_Delta_Epsilon"/>
    <property type="match status" value="1"/>
</dbReference>
<comment type="caution">
    <text evidence="5">The sequence shown here is derived from an EMBL/GenBank/DDBJ whole genome shotgun (WGS) entry which is preliminary data.</text>
</comment>
<dbReference type="FunFam" id="3.40.30.10:FF:000034">
    <property type="entry name" value="glutathione S-transferase 1"/>
    <property type="match status" value="1"/>
</dbReference>
<dbReference type="SUPFAM" id="SSF47616">
    <property type="entry name" value="GST C-terminal domain-like"/>
    <property type="match status" value="1"/>
</dbReference>
<dbReference type="PROSITE" id="PS50405">
    <property type="entry name" value="GST_CTER"/>
    <property type="match status" value="1"/>
</dbReference>
<dbReference type="FunFam" id="1.20.1050.10:FF:000007">
    <property type="entry name" value="Glutathione S-transferase 1-1"/>
    <property type="match status" value="1"/>
</dbReference>
<evidence type="ECO:0000313" key="5">
    <source>
        <dbReference type="EMBL" id="KAJ9600238.1"/>
    </source>
</evidence>
<dbReference type="GO" id="GO:0004364">
    <property type="term" value="F:glutathione transferase activity"/>
    <property type="evidence" value="ECO:0007669"/>
    <property type="project" value="TreeGrafter"/>
</dbReference>
<dbReference type="AlphaFoldDB" id="A0AAD8ERN8"/>
<keyword evidence="6" id="KW-1185">Reference proteome</keyword>
<evidence type="ECO:0008006" key="7">
    <source>
        <dbReference type="Google" id="ProtNLM"/>
    </source>
</evidence>
<feature type="domain" description="GST N-terminal" evidence="3">
    <location>
        <begin position="125"/>
        <end position="190"/>
    </location>
</feature>
<evidence type="ECO:0000313" key="6">
    <source>
        <dbReference type="Proteomes" id="UP001233999"/>
    </source>
</evidence>
<sequence length="190" mass="21499">YPSIFGNSPVDPEKKKKLDEAFEFLDKFLEGHKFVAGDSLTIADLSTIATVSTILITGYEATKYKNVTKWFENTKKVIPDYEEINHKGCVDYKEFYISWSETYVCLPCGHRNTVKIFGVTNVSHMTIDFYYLPGSAPCRSVLLTAKAVGVDLNLKLTNLMAGEHLTPEFIKMNPQHTIPTLNDNGFCLWE</sequence>
<dbReference type="SUPFAM" id="SSF52833">
    <property type="entry name" value="Thioredoxin-like"/>
    <property type="match status" value="1"/>
</dbReference>
<dbReference type="GO" id="GO:0006749">
    <property type="term" value="P:glutathione metabolic process"/>
    <property type="evidence" value="ECO:0007669"/>
    <property type="project" value="TreeGrafter"/>
</dbReference>
<reference evidence="5" key="2">
    <citation type="submission" date="2023-05" db="EMBL/GenBank/DDBJ databases">
        <authorList>
            <person name="Fouks B."/>
        </authorList>
    </citation>
    <scope>NUCLEOTIDE SEQUENCE</scope>
    <source>
        <strain evidence="5">Stay&amp;Tobe</strain>
        <tissue evidence="5">Testes</tissue>
    </source>
</reference>